<evidence type="ECO:0000313" key="1">
    <source>
        <dbReference type="EMBL" id="TEB29797.1"/>
    </source>
</evidence>
<sequence>MIQGRIPGLVASVHSLIPGEVSSLEVSWVTYMLDPTRSWDDIFVQLHFTAVPRSPDRSTPEFFPSSPFPVWYLPHDRSPPSHPPSHLSLRISDHIWFPTPILRGSRALVIDPLNGFLVDSSTRFRPTVRATESYDDVSPKFPDSSIPRLPGAKLF</sequence>
<dbReference type="EMBL" id="QPFP01000025">
    <property type="protein sequence ID" value="TEB29797.1"/>
    <property type="molecule type" value="Genomic_DNA"/>
</dbReference>
<gene>
    <name evidence="1" type="ORF">FA13DRAFT_595610</name>
</gene>
<evidence type="ECO:0000313" key="2">
    <source>
        <dbReference type="Proteomes" id="UP000298030"/>
    </source>
</evidence>
<dbReference type="AlphaFoldDB" id="A0A4Y7T6J8"/>
<organism evidence="1 2">
    <name type="scientific">Coprinellus micaceus</name>
    <name type="common">Glistening ink-cap mushroom</name>
    <name type="synonym">Coprinus micaceus</name>
    <dbReference type="NCBI Taxonomy" id="71717"/>
    <lineage>
        <taxon>Eukaryota</taxon>
        <taxon>Fungi</taxon>
        <taxon>Dikarya</taxon>
        <taxon>Basidiomycota</taxon>
        <taxon>Agaricomycotina</taxon>
        <taxon>Agaricomycetes</taxon>
        <taxon>Agaricomycetidae</taxon>
        <taxon>Agaricales</taxon>
        <taxon>Agaricineae</taxon>
        <taxon>Psathyrellaceae</taxon>
        <taxon>Coprinellus</taxon>
    </lineage>
</organism>
<protein>
    <submittedName>
        <fullName evidence="1">Uncharacterized protein</fullName>
    </submittedName>
</protein>
<keyword evidence="2" id="KW-1185">Reference proteome</keyword>
<dbReference type="Proteomes" id="UP000298030">
    <property type="component" value="Unassembled WGS sequence"/>
</dbReference>
<proteinExistence type="predicted"/>
<accession>A0A4Y7T6J8</accession>
<reference evidence="1 2" key="1">
    <citation type="journal article" date="2019" name="Nat. Ecol. Evol.">
        <title>Megaphylogeny resolves global patterns of mushroom evolution.</title>
        <authorList>
            <person name="Varga T."/>
            <person name="Krizsan K."/>
            <person name="Foldi C."/>
            <person name="Dima B."/>
            <person name="Sanchez-Garcia M."/>
            <person name="Sanchez-Ramirez S."/>
            <person name="Szollosi G.J."/>
            <person name="Szarkandi J.G."/>
            <person name="Papp V."/>
            <person name="Albert L."/>
            <person name="Andreopoulos W."/>
            <person name="Angelini C."/>
            <person name="Antonin V."/>
            <person name="Barry K.W."/>
            <person name="Bougher N.L."/>
            <person name="Buchanan P."/>
            <person name="Buyck B."/>
            <person name="Bense V."/>
            <person name="Catcheside P."/>
            <person name="Chovatia M."/>
            <person name="Cooper J."/>
            <person name="Damon W."/>
            <person name="Desjardin D."/>
            <person name="Finy P."/>
            <person name="Geml J."/>
            <person name="Haridas S."/>
            <person name="Hughes K."/>
            <person name="Justo A."/>
            <person name="Karasinski D."/>
            <person name="Kautmanova I."/>
            <person name="Kiss B."/>
            <person name="Kocsube S."/>
            <person name="Kotiranta H."/>
            <person name="LaButti K.M."/>
            <person name="Lechner B.E."/>
            <person name="Liimatainen K."/>
            <person name="Lipzen A."/>
            <person name="Lukacs Z."/>
            <person name="Mihaltcheva S."/>
            <person name="Morgado L.N."/>
            <person name="Niskanen T."/>
            <person name="Noordeloos M.E."/>
            <person name="Ohm R.A."/>
            <person name="Ortiz-Santana B."/>
            <person name="Ovrebo C."/>
            <person name="Racz N."/>
            <person name="Riley R."/>
            <person name="Savchenko A."/>
            <person name="Shiryaev A."/>
            <person name="Soop K."/>
            <person name="Spirin V."/>
            <person name="Szebenyi C."/>
            <person name="Tomsovsky M."/>
            <person name="Tulloss R.E."/>
            <person name="Uehling J."/>
            <person name="Grigoriev I.V."/>
            <person name="Vagvolgyi C."/>
            <person name="Papp T."/>
            <person name="Martin F.M."/>
            <person name="Miettinen O."/>
            <person name="Hibbett D.S."/>
            <person name="Nagy L.G."/>
        </authorList>
    </citation>
    <scope>NUCLEOTIDE SEQUENCE [LARGE SCALE GENOMIC DNA]</scope>
    <source>
        <strain evidence="1 2">FP101781</strain>
    </source>
</reference>
<comment type="caution">
    <text evidence="1">The sequence shown here is derived from an EMBL/GenBank/DDBJ whole genome shotgun (WGS) entry which is preliminary data.</text>
</comment>
<name>A0A4Y7T6J8_COPMI</name>